<dbReference type="InterPro" id="IPR013151">
    <property type="entry name" value="Immunoglobulin_dom"/>
</dbReference>
<organism evidence="4 5">
    <name type="scientific">Polypedilum vanderplanki</name>
    <name type="common">Sleeping chironomid midge</name>
    <dbReference type="NCBI Taxonomy" id="319348"/>
    <lineage>
        <taxon>Eukaryota</taxon>
        <taxon>Metazoa</taxon>
        <taxon>Ecdysozoa</taxon>
        <taxon>Arthropoda</taxon>
        <taxon>Hexapoda</taxon>
        <taxon>Insecta</taxon>
        <taxon>Pterygota</taxon>
        <taxon>Neoptera</taxon>
        <taxon>Endopterygota</taxon>
        <taxon>Diptera</taxon>
        <taxon>Nematocera</taxon>
        <taxon>Chironomoidea</taxon>
        <taxon>Chironomidae</taxon>
        <taxon>Chironominae</taxon>
        <taxon>Polypedilum</taxon>
        <taxon>Polypedilum</taxon>
    </lineage>
</organism>
<dbReference type="InterPro" id="IPR003599">
    <property type="entry name" value="Ig_sub"/>
</dbReference>
<proteinExistence type="predicted"/>
<dbReference type="Pfam" id="PF07686">
    <property type="entry name" value="V-set"/>
    <property type="match status" value="1"/>
</dbReference>
<dbReference type="Pfam" id="PF00047">
    <property type="entry name" value="ig"/>
    <property type="match status" value="1"/>
</dbReference>
<keyword evidence="1" id="KW-0812">Transmembrane</keyword>
<feature type="domain" description="Ig-like" evidence="3">
    <location>
        <begin position="52"/>
        <end position="150"/>
    </location>
</feature>
<dbReference type="InterPro" id="IPR003598">
    <property type="entry name" value="Ig_sub2"/>
</dbReference>
<gene>
    <name evidence="4" type="ORF">PVAND_010610</name>
</gene>
<dbReference type="SMART" id="SM00409">
    <property type="entry name" value="IG"/>
    <property type="match status" value="2"/>
</dbReference>
<dbReference type="PANTHER" id="PTHR23279:SF36">
    <property type="entry name" value="DEFECTIVE PROBOSCIS EXTENSION RESPONSE 9, ISOFORM A"/>
    <property type="match status" value="1"/>
</dbReference>
<reference evidence="4" key="1">
    <citation type="submission" date="2021-03" db="EMBL/GenBank/DDBJ databases">
        <title>Chromosome level genome of the anhydrobiotic midge Polypedilum vanderplanki.</title>
        <authorList>
            <person name="Yoshida Y."/>
            <person name="Kikawada T."/>
            <person name="Gusev O."/>
        </authorList>
    </citation>
    <scope>NUCLEOTIDE SEQUENCE</scope>
    <source>
        <strain evidence="4">NIAS01</strain>
        <tissue evidence="4">Whole body or cell culture</tissue>
    </source>
</reference>
<dbReference type="InterPro" id="IPR037448">
    <property type="entry name" value="Zig-8"/>
</dbReference>
<evidence type="ECO:0000259" key="3">
    <source>
        <dbReference type="PROSITE" id="PS50835"/>
    </source>
</evidence>
<keyword evidence="2" id="KW-0732">Signal</keyword>
<dbReference type="OrthoDB" id="5857426at2759"/>
<dbReference type="SMART" id="SM00406">
    <property type="entry name" value="IGv"/>
    <property type="match status" value="2"/>
</dbReference>
<dbReference type="SUPFAM" id="SSF48726">
    <property type="entry name" value="Immunoglobulin"/>
    <property type="match status" value="2"/>
</dbReference>
<feature type="signal peptide" evidence="2">
    <location>
        <begin position="1"/>
        <end position="16"/>
    </location>
</feature>
<dbReference type="Gene3D" id="2.60.40.10">
    <property type="entry name" value="Immunoglobulins"/>
    <property type="match status" value="2"/>
</dbReference>
<keyword evidence="1" id="KW-1133">Transmembrane helix</keyword>
<feature type="transmembrane region" description="Helical" evidence="1">
    <location>
        <begin position="279"/>
        <end position="301"/>
    </location>
</feature>
<sequence>MKLQIILFSIFTQLRAVVQHKPANNEHQMRYNRIDKSHNDAITSMDEHYQQPYFDTNDSFESPNVTIFRDETAYLVCVVRNLGNNSISWIRHNDINLLSVGKFKYTQDPRYQIFHNSHNDTWTLKIRRVQVKDSGFYECQIGISNSQPIGRMIYLKVIDPQLLILEGKEMSIGAGLNLNLTCSIEQALHIFNDEKNILRWSHNNSQDVNHHSPRGVFIKFIQQDETSISHLIIKNLTHSDAGIYKCFTSNEVYASIIVHIENDQSMEVIASSIANKIQFSVTFTTTAFVTNMAFAMLVVVFPEAVSF</sequence>
<evidence type="ECO:0000256" key="2">
    <source>
        <dbReference type="SAM" id="SignalP"/>
    </source>
</evidence>
<dbReference type="InterPro" id="IPR013783">
    <property type="entry name" value="Ig-like_fold"/>
</dbReference>
<dbReference type="PROSITE" id="PS50835">
    <property type="entry name" value="IG_LIKE"/>
    <property type="match status" value="2"/>
</dbReference>
<dbReference type="InterPro" id="IPR013106">
    <property type="entry name" value="Ig_V-set"/>
</dbReference>
<feature type="domain" description="Ig-like" evidence="3">
    <location>
        <begin position="160"/>
        <end position="257"/>
    </location>
</feature>
<evidence type="ECO:0000313" key="4">
    <source>
        <dbReference type="EMBL" id="KAG5681150.1"/>
    </source>
</evidence>
<dbReference type="GO" id="GO:0032589">
    <property type="term" value="C:neuron projection membrane"/>
    <property type="evidence" value="ECO:0007669"/>
    <property type="project" value="TreeGrafter"/>
</dbReference>
<dbReference type="InterPro" id="IPR007110">
    <property type="entry name" value="Ig-like_dom"/>
</dbReference>
<keyword evidence="1" id="KW-0472">Membrane</keyword>
<keyword evidence="5" id="KW-1185">Reference proteome</keyword>
<dbReference type="AlphaFoldDB" id="A0A9J6CHT6"/>
<dbReference type="SMART" id="SM00408">
    <property type="entry name" value="IGc2"/>
    <property type="match status" value="2"/>
</dbReference>
<evidence type="ECO:0000256" key="1">
    <source>
        <dbReference type="SAM" id="Phobius"/>
    </source>
</evidence>
<name>A0A9J6CHT6_POLVA</name>
<accession>A0A9J6CHT6</accession>
<protein>
    <recommendedName>
        <fullName evidence="3">Ig-like domain-containing protein</fullName>
    </recommendedName>
</protein>
<dbReference type="CDD" id="cd00096">
    <property type="entry name" value="Ig"/>
    <property type="match status" value="1"/>
</dbReference>
<dbReference type="InterPro" id="IPR036179">
    <property type="entry name" value="Ig-like_dom_sf"/>
</dbReference>
<dbReference type="PANTHER" id="PTHR23279">
    <property type="entry name" value="DEFECTIVE PROBOSCIS EXTENSION RESPONSE DPR -RELATED"/>
    <property type="match status" value="1"/>
</dbReference>
<dbReference type="GO" id="GO:0050808">
    <property type="term" value="P:synapse organization"/>
    <property type="evidence" value="ECO:0007669"/>
    <property type="project" value="TreeGrafter"/>
</dbReference>
<feature type="chain" id="PRO_5039933496" description="Ig-like domain-containing protein" evidence="2">
    <location>
        <begin position="17"/>
        <end position="307"/>
    </location>
</feature>
<comment type="caution">
    <text evidence="4">The sequence shown here is derived from an EMBL/GenBank/DDBJ whole genome shotgun (WGS) entry which is preliminary data.</text>
</comment>
<evidence type="ECO:0000313" key="5">
    <source>
        <dbReference type="Proteomes" id="UP001107558"/>
    </source>
</evidence>
<dbReference type="Proteomes" id="UP001107558">
    <property type="component" value="Chromosome 1"/>
</dbReference>
<dbReference type="EMBL" id="JADBJN010000001">
    <property type="protein sequence ID" value="KAG5681150.1"/>
    <property type="molecule type" value="Genomic_DNA"/>
</dbReference>